<dbReference type="AlphaFoldDB" id="A0A0N1IH48"/>
<dbReference type="OrthoDB" id="265718at2759"/>
<name>A0A0N1IH48_LEPSE</name>
<evidence type="ECO:0000313" key="3">
    <source>
        <dbReference type="Proteomes" id="UP000038009"/>
    </source>
</evidence>
<dbReference type="OMA" id="WTTAHPP"/>
<proteinExistence type="predicted"/>
<organism evidence="2 3">
    <name type="scientific">Leptomonas seymouri</name>
    <dbReference type="NCBI Taxonomy" id="5684"/>
    <lineage>
        <taxon>Eukaryota</taxon>
        <taxon>Discoba</taxon>
        <taxon>Euglenozoa</taxon>
        <taxon>Kinetoplastea</taxon>
        <taxon>Metakinetoplastina</taxon>
        <taxon>Trypanosomatida</taxon>
        <taxon>Trypanosomatidae</taxon>
        <taxon>Leishmaniinae</taxon>
        <taxon>Leptomonas</taxon>
    </lineage>
</organism>
<evidence type="ECO:0000256" key="1">
    <source>
        <dbReference type="SAM" id="MobiDB-lite"/>
    </source>
</evidence>
<protein>
    <submittedName>
        <fullName evidence="2">Uncharacterized protein</fullName>
    </submittedName>
</protein>
<comment type="caution">
    <text evidence="2">The sequence shown here is derived from an EMBL/GenBank/DDBJ whole genome shotgun (WGS) entry which is preliminary data.</text>
</comment>
<keyword evidence="3" id="KW-1185">Reference proteome</keyword>
<gene>
    <name evidence="2" type="ORF">ABL78_7469</name>
</gene>
<evidence type="ECO:0000313" key="2">
    <source>
        <dbReference type="EMBL" id="KPI83495.1"/>
    </source>
</evidence>
<reference evidence="2 3" key="1">
    <citation type="journal article" date="2015" name="PLoS Pathog.">
        <title>Leptomonas seymouri: Adaptations to the Dixenous Life Cycle Analyzed by Genome Sequencing, Transcriptome Profiling and Co-infection with Leishmania donovani.</title>
        <authorList>
            <person name="Kraeva N."/>
            <person name="Butenko A."/>
            <person name="Hlavacova J."/>
            <person name="Kostygov A."/>
            <person name="Myskova J."/>
            <person name="Grybchuk D."/>
            <person name="Lestinova T."/>
            <person name="Votypka J."/>
            <person name="Volf P."/>
            <person name="Opperdoes F."/>
            <person name="Flegontov P."/>
            <person name="Lukes J."/>
            <person name="Yurchenko V."/>
        </authorList>
    </citation>
    <scope>NUCLEOTIDE SEQUENCE [LARGE SCALE GENOMIC DNA]</scope>
    <source>
        <strain evidence="2 3">ATCC 30220</strain>
    </source>
</reference>
<sequence length="339" mass="38035">MLRFPPDTVEVPTPVEQTALIHHLRRQLHAVQQEHERYRNHYREVESVCWDLVGDMKRLRQEGLDSSQVHAALPATGRHTRGPSPHSRATWEETKDSSAQLGSPPSPIQLQSSTNQLGQEASTPRQRQPQPVWSRAHGALHLEREEAQALMDRLWTLRQWMGDLFESVQALTSPAAARENSSSELTHRASACLGEVAEVNAKAGVPRASHPVPQAGCVSARQLHRILDEIYLQFTQLQATLTDTLWTTAHPPALSTPAHTRKDRSTEVERLRAINQQLRRTLRDYEQARSRRTTTASSATSTFSRPPLRKFAAAAALRAPPGYAASQEANLFVALPRRW</sequence>
<dbReference type="Proteomes" id="UP000038009">
    <property type="component" value="Unassembled WGS sequence"/>
</dbReference>
<feature type="compositionally biased region" description="Polar residues" evidence="1">
    <location>
        <begin position="97"/>
        <end position="131"/>
    </location>
</feature>
<dbReference type="EMBL" id="LJSK01000366">
    <property type="protein sequence ID" value="KPI83495.1"/>
    <property type="molecule type" value="Genomic_DNA"/>
</dbReference>
<accession>A0A0N1IH48</accession>
<dbReference type="VEuPathDB" id="TriTrypDB:Lsey_0366_0050"/>
<feature type="region of interest" description="Disordered" evidence="1">
    <location>
        <begin position="68"/>
        <end position="132"/>
    </location>
</feature>